<reference evidence="3 4" key="1">
    <citation type="submission" date="2018-05" db="EMBL/GenBank/DDBJ databases">
        <title>Complete Genome Sequence of Deinococcus sp. strain 17bor-2.</title>
        <authorList>
            <person name="Srinivasan S."/>
        </authorList>
    </citation>
    <scope>NUCLEOTIDE SEQUENCE [LARGE SCALE GENOMIC DNA]</scope>
    <source>
        <strain evidence="3 4">17bor-2</strain>
    </source>
</reference>
<dbReference type="OrthoDB" id="9809586at2"/>
<protein>
    <submittedName>
        <fullName evidence="3">NAD-dependent epimerase</fullName>
    </submittedName>
</protein>
<dbReference type="EMBL" id="CP029494">
    <property type="protein sequence ID" value="AWN22073.1"/>
    <property type="molecule type" value="Genomic_DNA"/>
</dbReference>
<dbReference type="PANTHER" id="PTHR43245:SF13">
    <property type="entry name" value="UDP-D-APIOSE_UDP-D-XYLOSE SYNTHASE 2"/>
    <property type="match status" value="1"/>
</dbReference>
<dbReference type="RefSeq" id="WP_109824820.1">
    <property type="nucleotide sequence ID" value="NZ_CP029494.1"/>
</dbReference>
<feature type="domain" description="NAD-dependent epimerase/dehydratase" evidence="2">
    <location>
        <begin position="3"/>
        <end position="39"/>
    </location>
</feature>
<dbReference type="AlphaFoldDB" id="A0A2Z3JAF0"/>
<organism evidence="3 4">
    <name type="scientific">Deinococcus irradiatisoli</name>
    <dbReference type="NCBI Taxonomy" id="2202254"/>
    <lineage>
        <taxon>Bacteria</taxon>
        <taxon>Thermotogati</taxon>
        <taxon>Deinococcota</taxon>
        <taxon>Deinococci</taxon>
        <taxon>Deinococcales</taxon>
        <taxon>Deinococcaceae</taxon>
        <taxon>Deinococcus</taxon>
    </lineage>
</organism>
<evidence type="ECO:0000256" key="1">
    <source>
        <dbReference type="SAM" id="MobiDB-lite"/>
    </source>
</evidence>
<dbReference type="SUPFAM" id="SSF51735">
    <property type="entry name" value="NAD(P)-binding Rossmann-fold domains"/>
    <property type="match status" value="1"/>
</dbReference>
<sequence>MDILVLGGTRFVGRHLVLALLERGHRVSVFTRGKSGDDLPAEVERLQGDRDGDLGALQGRRWDACADVSGYVPRVVRQSAALLEGAVRRYLFVSTVSVYADGQTEPITEDRALATLSDPASENVAEDYGALKVACERAVQEIYGERATIVRPGLVAGPYDPTGRFTHWALRAAQGGVALAPGDGQDVTQVIDARDLGAFMAHLLEDDIGGTFNAVGEPHTFSAFLDEVASGVGTRPEWRWLSLDDQQRLSAEGVWPVYAPREPILNVQPERARAAGLQLRPLADTARDTLEWARTSGAGGAGPDREKEAGWLAQLG</sequence>
<dbReference type="PANTHER" id="PTHR43245">
    <property type="entry name" value="BIFUNCTIONAL POLYMYXIN RESISTANCE PROTEIN ARNA"/>
    <property type="match status" value="1"/>
</dbReference>
<dbReference type="InterPro" id="IPR036291">
    <property type="entry name" value="NAD(P)-bd_dom_sf"/>
</dbReference>
<feature type="domain" description="NAD-dependent epimerase/dehydratase" evidence="2">
    <location>
        <begin position="81"/>
        <end position="213"/>
    </location>
</feature>
<name>A0A2Z3JAF0_9DEIO</name>
<gene>
    <name evidence="3" type="ORF">DKM44_01480</name>
</gene>
<evidence type="ECO:0000259" key="2">
    <source>
        <dbReference type="Pfam" id="PF01370"/>
    </source>
</evidence>
<dbReference type="Pfam" id="PF01370">
    <property type="entry name" value="Epimerase"/>
    <property type="match status" value="2"/>
</dbReference>
<dbReference type="InterPro" id="IPR050177">
    <property type="entry name" value="Lipid_A_modif_metabolic_enz"/>
</dbReference>
<keyword evidence="4" id="KW-1185">Reference proteome</keyword>
<dbReference type="KEGG" id="dez:DKM44_01480"/>
<evidence type="ECO:0000313" key="3">
    <source>
        <dbReference type="EMBL" id="AWN22073.1"/>
    </source>
</evidence>
<dbReference type="Gene3D" id="3.40.50.720">
    <property type="entry name" value="NAD(P)-binding Rossmann-like Domain"/>
    <property type="match status" value="1"/>
</dbReference>
<feature type="region of interest" description="Disordered" evidence="1">
    <location>
        <begin position="294"/>
        <end position="316"/>
    </location>
</feature>
<evidence type="ECO:0000313" key="4">
    <source>
        <dbReference type="Proteomes" id="UP000245368"/>
    </source>
</evidence>
<dbReference type="InterPro" id="IPR001509">
    <property type="entry name" value="Epimerase_deHydtase"/>
</dbReference>
<proteinExistence type="predicted"/>
<accession>A0A2Z3JAF0</accession>
<dbReference type="Proteomes" id="UP000245368">
    <property type="component" value="Chromosome"/>
</dbReference>